<feature type="region of interest" description="Disordered" evidence="6">
    <location>
        <begin position="1"/>
        <end position="32"/>
    </location>
</feature>
<dbReference type="PANTHER" id="PTHR10328:SF3">
    <property type="entry name" value="PROTEIN MAX"/>
    <property type="match status" value="1"/>
</dbReference>
<keyword evidence="9" id="KW-1185">Reference proteome</keyword>
<feature type="region of interest" description="Disordered" evidence="6">
    <location>
        <begin position="47"/>
        <end position="89"/>
    </location>
</feature>
<dbReference type="GO" id="GO:0090575">
    <property type="term" value="C:RNA polymerase II transcription regulator complex"/>
    <property type="evidence" value="ECO:0007669"/>
    <property type="project" value="TreeGrafter"/>
</dbReference>
<dbReference type="GO" id="GO:0003700">
    <property type="term" value="F:DNA-binding transcription factor activity"/>
    <property type="evidence" value="ECO:0007669"/>
    <property type="project" value="TreeGrafter"/>
</dbReference>
<evidence type="ECO:0000256" key="1">
    <source>
        <dbReference type="ARBA" id="ARBA00023015"/>
    </source>
</evidence>
<sequence length="331" mass="36678">MSFSHAASSPTSSASSGGPHTPDSSPIVMYPSHLSLPMLPDLDARASNLDGYDDDASAGGVKRTMKMKQQQQQQRTNSTAERRASHNAVERARREALNARFLDLAAVLPNLAHVRRPSKSSIVNSSIAHVRASRRHRILAAQQLRVLATECESLRREANDWRARAGVMRIDTPSRGDAFSTVMGEELHYEIGDLQGVCEEDELDEYAVHTVPGYRMEDEMMRLQMMQAQSQQHGSPFAYNAPPVMAPHHPAPPSSGSPSFLDPYALAVQGNSPLIASPMINDNYDPQQLQFQQLMIQQDEKWAYTQQMMHAQGVLEAPLMQDRSPHGTGVW</sequence>
<dbReference type="EMBL" id="JARKIF010000004">
    <property type="protein sequence ID" value="KAJ7641341.1"/>
    <property type="molecule type" value="Genomic_DNA"/>
</dbReference>
<comment type="caution">
    <text evidence="8">The sequence shown here is derived from an EMBL/GenBank/DDBJ whole genome shotgun (WGS) entry which is preliminary data.</text>
</comment>
<dbReference type="Proteomes" id="UP001221142">
    <property type="component" value="Unassembled WGS sequence"/>
</dbReference>
<dbReference type="PROSITE" id="PS50888">
    <property type="entry name" value="BHLH"/>
    <property type="match status" value="1"/>
</dbReference>
<dbReference type="Gene3D" id="4.10.280.10">
    <property type="entry name" value="Helix-loop-helix DNA-binding domain"/>
    <property type="match status" value="1"/>
</dbReference>
<evidence type="ECO:0000313" key="8">
    <source>
        <dbReference type="EMBL" id="KAJ7641341.1"/>
    </source>
</evidence>
<accession>A0AAD7FSS4</accession>
<evidence type="ECO:0000259" key="7">
    <source>
        <dbReference type="PROSITE" id="PS50888"/>
    </source>
</evidence>
<keyword evidence="2" id="KW-0238">DNA-binding</keyword>
<keyword evidence="4" id="KW-0804">Transcription</keyword>
<dbReference type="GO" id="GO:0003677">
    <property type="term" value="F:DNA binding"/>
    <property type="evidence" value="ECO:0007669"/>
    <property type="project" value="UniProtKB-KW"/>
</dbReference>
<dbReference type="SUPFAM" id="SSF47459">
    <property type="entry name" value="HLH, helix-loop-helix DNA-binding domain"/>
    <property type="match status" value="1"/>
</dbReference>
<dbReference type="AlphaFoldDB" id="A0AAD7FSS4"/>
<reference evidence="8" key="1">
    <citation type="submission" date="2023-03" db="EMBL/GenBank/DDBJ databases">
        <title>Massive genome expansion in bonnet fungi (Mycena s.s.) driven by repeated elements and novel gene families across ecological guilds.</title>
        <authorList>
            <consortium name="Lawrence Berkeley National Laboratory"/>
            <person name="Harder C.B."/>
            <person name="Miyauchi S."/>
            <person name="Viragh M."/>
            <person name="Kuo A."/>
            <person name="Thoen E."/>
            <person name="Andreopoulos B."/>
            <person name="Lu D."/>
            <person name="Skrede I."/>
            <person name="Drula E."/>
            <person name="Henrissat B."/>
            <person name="Morin E."/>
            <person name="Kohler A."/>
            <person name="Barry K."/>
            <person name="LaButti K."/>
            <person name="Morin E."/>
            <person name="Salamov A."/>
            <person name="Lipzen A."/>
            <person name="Mereny Z."/>
            <person name="Hegedus B."/>
            <person name="Baldrian P."/>
            <person name="Stursova M."/>
            <person name="Weitz H."/>
            <person name="Taylor A."/>
            <person name="Grigoriev I.V."/>
            <person name="Nagy L.G."/>
            <person name="Martin F."/>
            <person name="Kauserud H."/>
        </authorList>
    </citation>
    <scope>NUCLEOTIDE SEQUENCE</scope>
    <source>
        <strain evidence="8">9284</strain>
    </source>
</reference>
<dbReference type="GO" id="GO:0045944">
    <property type="term" value="P:positive regulation of transcription by RNA polymerase II"/>
    <property type="evidence" value="ECO:0007669"/>
    <property type="project" value="TreeGrafter"/>
</dbReference>
<dbReference type="GO" id="GO:0046983">
    <property type="term" value="F:protein dimerization activity"/>
    <property type="evidence" value="ECO:0007669"/>
    <property type="project" value="InterPro"/>
</dbReference>
<name>A0AAD7FSS4_9AGAR</name>
<evidence type="ECO:0000256" key="6">
    <source>
        <dbReference type="SAM" id="MobiDB-lite"/>
    </source>
</evidence>
<dbReference type="Pfam" id="PF00010">
    <property type="entry name" value="HLH"/>
    <property type="match status" value="1"/>
</dbReference>
<evidence type="ECO:0000256" key="2">
    <source>
        <dbReference type="ARBA" id="ARBA00023125"/>
    </source>
</evidence>
<evidence type="ECO:0000313" key="9">
    <source>
        <dbReference type="Proteomes" id="UP001221142"/>
    </source>
</evidence>
<evidence type="ECO:0000256" key="4">
    <source>
        <dbReference type="ARBA" id="ARBA00023163"/>
    </source>
</evidence>
<dbReference type="InterPro" id="IPR011598">
    <property type="entry name" value="bHLH_dom"/>
</dbReference>
<dbReference type="InterPro" id="IPR036638">
    <property type="entry name" value="HLH_DNA-bd_sf"/>
</dbReference>
<dbReference type="SMART" id="SM00353">
    <property type="entry name" value="HLH"/>
    <property type="match status" value="1"/>
</dbReference>
<proteinExistence type="predicted"/>
<feature type="compositionally biased region" description="Low complexity" evidence="6">
    <location>
        <begin position="1"/>
        <end position="22"/>
    </location>
</feature>
<evidence type="ECO:0000256" key="5">
    <source>
        <dbReference type="ARBA" id="ARBA00023242"/>
    </source>
</evidence>
<keyword evidence="1" id="KW-0805">Transcription regulation</keyword>
<feature type="domain" description="BHLH" evidence="7">
    <location>
        <begin position="81"/>
        <end position="133"/>
    </location>
</feature>
<dbReference type="CDD" id="cd00083">
    <property type="entry name" value="bHLH_SF"/>
    <property type="match status" value="1"/>
</dbReference>
<gene>
    <name evidence="8" type="ORF">FB45DRAFT_355437</name>
</gene>
<dbReference type="PANTHER" id="PTHR10328">
    <property type="entry name" value="PROTEIN MAX MYC-ASSOCIATED FACTOR X"/>
    <property type="match status" value="1"/>
</dbReference>
<keyword evidence="5" id="KW-0539">Nucleus</keyword>
<evidence type="ECO:0000256" key="3">
    <source>
        <dbReference type="ARBA" id="ARBA00023159"/>
    </source>
</evidence>
<feature type="compositionally biased region" description="Basic and acidic residues" evidence="6">
    <location>
        <begin position="80"/>
        <end position="89"/>
    </location>
</feature>
<protein>
    <recommendedName>
        <fullName evidence="7">BHLH domain-containing protein</fullName>
    </recommendedName>
</protein>
<organism evidence="8 9">
    <name type="scientific">Roridomyces roridus</name>
    <dbReference type="NCBI Taxonomy" id="1738132"/>
    <lineage>
        <taxon>Eukaryota</taxon>
        <taxon>Fungi</taxon>
        <taxon>Dikarya</taxon>
        <taxon>Basidiomycota</taxon>
        <taxon>Agaricomycotina</taxon>
        <taxon>Agaricomycetes</taxon>
        <taxon>Agaricomycetidae</taxon>
        <taxon>Agaricales</taxon>
        <taxon>Marasmiineae</taxon>
        <taxon>Mycenaceae</taxon>
        <taxon>Roridomyces</taxon>
    </lineage>
</organism>
<keyword evidence="3" id="KW-0010">Activator</keyword>